<dbReference type="RefSeq" id="WP_185789469.1">
    <property type="nucleotide sequence ID" value="NZ_JACLCP010000003.1"/>
</dbReference>
<keyword evidence="1" id="KW-0732">Signal</keyword>
<feature type="signal peptide" evidence="1">
    <location>
        <begin position="1"/>
        <end position="25"/>
    </location>
</feature>
<proteinExistence type="predicted"/>
<accession>A0A842ISJ9</accession>
<evidence type="ECO:0000313" key="2">
    <source>
        <dbReference type="EMBL" id="MBC2845755.1"/>
    </source>
</evidence>
<dbReference type="EMBL" id="JACLCP010000003">
    <property type="protein sequence ID" value="MBC2845755.1"/>
    <property type="molecule type" value="Genomic_DNA"/>
</dbReference>
<dbReference type="Proteomes" id="UP000533900">
    <property type="component" value="Unassembled WGS sequence"/>
</dbReference>
<comment type="caution">
    <text evidence="2">The sequence shown here is derived from an EMBL/GenBank/DDBJ whole genome shotgun (WGS) entry which is preliminary data.</text>
</comment>
<keyword evidence="3" id="KW-1185">Reference proteome</keyword>
<gene>
    <name evidence="2" type="ORF">H7F21_11675</name>
</gene>
<dbReference type="AlphaFoldDB" id="A0A842ISJ9"/>
<organism evidence="2 3">
    <name type="scientific">Winogradskyella flava</name>
    <dbReference type="NCBI Taxonomy" id="1884876"/>
    <lineage>
        <taxon>Bacteria</taxon>
        <taxon>Pseudomonadati</taxon>
        <taxon>Bacteroidota</taxon>
        <taxon>Flavobacteriia</taxon>
        <taxon>Flavobacteriales</taxon>
        <taxon>Flavobacteriaceae</taxon>
        <taxon>Winogradskyella</taxon>
    </lineage>
</organism>
<reference evidence="2" key="1">
    <citation type="submission" date="2020-08" db="EMBL/GenBank/DDBJ databases">
        <title>Winogradskyella ouciana sp. nov., isolated from the hadal seawater of the Mariana Trench.</title>
        <authorList>
            <person name="He X."/>
        </authorList>
    </citation>
    <scope>NUCLEOTIDE SEQUENCE [LARGE SCALE GENOMIC DNA]</scope>
    <source>
        <strain evidence="2">KCTC 52348</strain>
    </source>
</reference>
<evidence type="ECO:0000256" key="1">
    <source>
        <dbReference type="SAM" id="SignalP"/>
    </source>
</evidence>
<sequence length="214" mass="25005">MALKKSIVVFLCISSIIMISCLDVAKEFSDWTQFEDINDVEGKTHYLENDGVRLFLPSSFKRYTSIQYLALLDSLVTDNKDLELERTRFKNVREMKGNHYVFFDNSVNATYTINTIPYQPISRQDAKFILGIVRQNQERVSEITDLKFTKITAKHNDNGKTQIFKAIFKLENQKLQQQAFQHAYFISSNKKTVLINLMAPFEVYFDPFLEKMIL</sequence>
<protein>
    <submittedName>
        <fullName evidence="2">Uncharacterized protein</fullName>
    </submittedName>
</protein>
<evidence type="ECO:0000313" key="3">
    <source>
        <dbReference type="Proteomes" id="UP000533900"/>
    </source>
</evidence>
<name>A0A842ISJ9_9FLAO</name>
<dbReference type="PROSITE" id="PS51257">
    <property type="entry name" value="PROKAR_LIPOPROTEIN"/>
    <property type="match status" value="1"/>
</dbReference>
<feature type="chain" id="PRO_5032310682" evidence="1">
    <location>
        <begin position="26"/>
        <end position="214"/>
    </location>
</feature>